<dbReference type="InParanoid" id="A0A6I8ULM1"/>
<dbReference type="PANTHER" id="PTHR45644:SF3">
    <property type="entry name" value="FI08533P-RELATED"/>
    <property type="match status" value="1"/>
</dbReference>
<keyword evidence="10" id="KW-1185">Reference proteome</keyword>
<dbReference type="Pfam" id="PF17862">
    <property type="entry name" value="AAA_lid_3"/>
    <property type="match status" value="1"/>
</dbReference>
<dbReference type="Proteomes" id="UP000001819">
    <property type="component" value="Chromosome 4"/>
</dbReference>
<feature type="transmembrane region" description="Helical" evidence="8">
    <location>
        <begin position="37"/>
        <end position="59"/>
    </location>
</feature>
<evidence type="ECO:0000313" key="10">
    <source>
        <dbReference type="Proteomes" id="UP000001819"/>
    </source>
</evidence>
<dbReference type="InterPro" id="IPR041569">
    <property type="entry name" value="AAA_lid_3"/>
</dbReference>
<dbReference type="GO" id="GO:0016887">
    <property type="term" value="F:ATP hydrolysis activity"/>
    <property type="evidence" value="ECO:0007669"/>
    <property type="project" value="InterPro"/>
</dbReference>
<dbReference type="PROSITE" id="PS00674">
    <property type="entry name" value="AAA"/>
    <property type="match status" value="1"/>
</dbReference>
<feature type="region of interest" description="Disordered" evidence="7">
    <location>
        <begin position="372"/>
        <end position="401"/>
    </location>
</feature>
<dbReference type="AlphaFoldDB" id="A0A6I8ULM1"/>
<reference evidence="11" key="1">
    <citation type="submission" date="2025-08" db="UniProtKB">
        <authorList>
            <consortium name="RefSeq"/>
        </authorList>
    </citation>
    <scope>IDENTIFICATION</scope>
    <source>
        <strain evidence="11">MV-25-SWS-2005</strain>
        <tissue evidence="11">Whole body</tissue>
    </source>
</reference>
<dbReference type="Gene3D" id="3.40.50.300">
    <property type="entry name" value="P-loop containing nucleotide triphosphate hydrolases"/>
    <property type="match status" value="1"/>
</dbReference>
<keyword evidence="8" id="KW-0472">Membrane</keyword>
<dbReference type="GO" id="GO:0140570">
    <property type="term" value="P:extraction of mislocalized protein from mitochondrial outer membrane"/>
    <property type="evidence" value="ECO:0007669"/>
    <property type="project" value="TreeGrafter"/>
</dbReference>
<name>A0A6I8ULM1_DROPS</name>
<protein>
    <submittedName>
        <fullName evidence="11">ATPase family AAA domain-containing protein 1</fullName>
    </submittedName>
</protein>
<sequence>MDTIGDYFLNKMSPRRVEQSSYFSRGNLFLDAVKASFILIGGYLLWTGVTCLMDNAFFVDKTRKEAKKRAQKQLKKLVESVKKSGGPQVEIDDLTEHEMLIAAGLVVPEDIDIHWSDIAGLDNIVQELKETVVLPVRHRELLKQSHLWRAPMGVLLHGPPGCGKTLIAKAIAKEAGMRFINVDLAILTDQWYGESEKLVAAVFSLARKLEPAIIFIDEIDSLLRARRQNDHEATAMMKTQFMRLWDGLVTSQNSAVIVLGATNRPGDLDKAIIRRMPAKFYIGMPDTTQREQLLHLILKDEQLHPSVDCNVLATQTAGFSGSDLKELCRQACHHRMRKFMRDTLTTEDETIRDCLNLELHMGDLLEALTAMNKSKYPSPPSPPSSPTQSQPKNYRVKATNM</sequence>
<dbReference type="SUPFAM" id="SSF52540">
    <property type="entry name" value="P-loop containing nucleoside triphosphate hydrolases"/>
    <property type="match status" value="1"/>
</dbReference>
<evidence type="ECO:0000256" key="1">
    <source>
        <dbReference type="ARBA" id="ARBA00004572"/>
    </source>
</evidence>
<evidence type="ECO:0000256" key="5">
    <source>
        <dbReference type="ARBA" id="ARBA00023128"/>
    </source>
</evidence>
<proteinExistence type="inferred from homology"/>
<evidence type="ECO:0000256" key="6">
    <source>
        <dbReference type="RuleBase" id="RU003651"/>
    </source>
</evidence>
<evidence type="ECO:0000256" key="4">
    <source>
        <dbReference type="ARBA" id="ARBA00022840"/>
    </source>
</evidence>
<dbReference type="CDD" id="cd19520">
    <property type="entry name" value="RecA-like_ATAD1"/>
    <property type="match status" value="1"/>
</dbReference>
<organism evidence="10 11">
    <name type="scientific">Drosophila pseudoobscura pseudoobscura</name>
    <name type="common">Fruit fly</name>
    <dbReference type="NCBI Taxonomy" id="46245"/>
    <lineage>
        <taxon>Eukaryota</taxon>
        <taxon>Metazoa</taxon>
        <taxon>Ecdysozoa</taxon>
        <taxon>Arthropoda</taxon>
        <taxon>Hexapoda</taxon>
        <taxon>Insecta</taxon>
        <taxon>Pterygota</taxon>
        <taxon>Neoptera</taxon>
        <taxon>Endopterygota</taxon>
        <taxon>Diptera</taxon>
        <taxon>Brachycera</taxon>
        <taxon>Muscomorpha</taxon>
        <taxon>Ephydroidea</taxon>
        <taxon>Drosophilidae</taxon>
        <taxon>Drosophila</taxon>
        <taxon>Sophophora</taxon>
    </lineage>
</organism>
<keyword evidence="5" id="KW-0496">Mitochondrion</keyword>
<keyword evidence="8" id="KW-1133">Transmembrane helix</keyword>
<dbReference type="Gene3D" id="1.10.8.60">
    <property type="match status" value="1"/>
</dbReference>
<dbReference type="KEGG" id="dpo:4818007"/>
<evidence type="ECO:0000256" key="3">
    <source>
        <dbReference type="ARBA" id="ARBA00022787"/>
    </source>
</evidence>
<dbReference type="GO" id="GO:0005524">
    <property type="term" value="F:ATP binding"/>
    <property type="evidence" value="ECO:0007669"/>
    <property type="project" value="UniProtKB-KW"/>
</dbReference>
<keyword evidence="3" id="KW-1000">Mitochondrion outer membrane</keyword>
<dbReference type="InterPro" id="IPR051701">
    <property type="entry name" value="Mito_OM_Translocase_MSP1"/>
</dbReference>
<evidence type="ECO:0000259" key="9">
    <source>
        <dbReference type="SMART" id="SM00382"/>
    </source>
</evidence>
<keyword evidence="4 6" id="KW-0067">ATP-binding</keyword>
<dbReference type="InterPro" id="IPR003960">
    <property type="entry name" value="ATPase_AAA_CS"/>
</dbReference>
<dbReference type="InterPro" id="IPR027417">
    <property type="entry name" value="P-loop_NTPase"/>
</dbReference>
<dbReference type="RefSeq" id="XP_001357371.4">
    <property type="nucleotide sequence ID" value="XM_001357335.4"/>
</dbReference>
<accession>A0A6I8ULM1</accession>
<dbReference type="PANTHER" id="PTHR45644">
    <property type="entry name" value="AAA ATPASE, PUTATIVE (AFU_ORTHOLOGUE AFUA_2G12920)-RELATED-RELATED"/>
    <property type="match status" value="1"/>
</dbReference>
<dbReference type="GO" id="GO:0005741">
    <property type="term" value="C:mitochondrial outer membrane"/>
    <property type="evidence" value="ECO:0007669"/>
    <property type="project" value="UniProtKB-SubCell"/>
</dbReference>
<comment type="subcellular location">
    <subcellularLocation>
        <location evidence="1">Mitochondrion outer membrane</location>
        <topology evidence="1">Single-pass membrane protein</topology>
    </subcellularLocation>
</comment>
<dbReference type="SMART" id="SM00382">
    <property type="entry name" value="AAA"/>
    <property type="match status" value="1"/>
</dbReference>
<dbReference type="Pfam" id="PF00004">
    <property type="entry name" value="AAA"/>
    <property type="match status" value="1"/>
</dbReference>
<comment type="similarity">
    <text evidence="6">Belongs to the AAA ATPase family.</text>
</comment>
<gene>
    <name evidence="11" type="primary">LOC4818007</name>
</gene>
<evidence type="ECO:0000256" key="8">
    <source>
        <dbReference type="SAM" id="Phobius"/>
    </source>
</evidence>
<dbReference type="InterPro" id="IPR003959">
    <property type="entry name" value="ATPase_AAA_core"/>
</dbReference>
<feature type="domain" description="AAA+ ATPase" evidence="9">
    <location>
        <begin position="150"/>
        <end position="288"/>
    </location>
</feature>
<keyword evidence="2 6" id="KW-0547">Nucleotide-binding</keyword>
<evidence type="ECO:0000313" key="11">
    <source>
        <dbReference type="RefSeq" id="XP_001357371.4"/>
    </source>
</evidence>
<evidence type="ECO:0000256" key="7">
    <source>
        <dbReference type="SAM" id="MobiDB-lite"/>
    </source>
</evidence>
<dbReference type="InterPro" id="IPR003593">
    <property type="entry name" value="AAA+_ATPase"/>
</dbReference>
<evidence type="ECO:0000256" key="2">
    <source>
        <dbReference type="ARBA" id="ARBA00022741"/>
    </source>
</evidence>
<keyword evidence="8" id="KW-0812">Transmembrane</keyword>
<dbReference type="FunFam" id="3.40.50.300:FF:000538">
    <property type="entry name" value="ATPase family AAA domain-containing protein 1"/>
    <property type="match status" value="1"/>
</dbReference>